<dbReference type="InterPro" id="IPR015917">
    <property type="entry name" value="Pept_C14A"/>
</dbReference>
<dbReference type="InterPro" id="IPR052039">
    <property type="entry name" value="Caspase-related_regulators"/>
</dbReference>
<dbReference type="InterPro" id="IPR029030">
    <property type="entry name" value="Caspase-like_dom_sf"/>
</dbReference>
<dbReference type="EMBL" id="CAJNYV010005076">
    <property type="protein sequence ID" value="CAF3721333.1"/>
    <property type="molecule type" value="Genomic_DNA"/>
</dbReference>
<dbReference type="PANTHER" id="PTHR22576:SF37">
    <property type="entry name" value="MUCOSA-ASSOCIATED LYMPHOID TISSUE LYMPHOMA TRANSLOCATION PROTEIN 1"/>
    <property type="match status" value="1"/>
</dbReference>
<comment type="similarity">
    <text evidence="1">Belongs to the peptidase C14A family.</text>
</comment>
<dbReference type="InterPro" id="IPR011989">
    <property type="entry name" value="ARM-like"/>
</dbReference>
<protein>
    <recommendedName>
        <fullName evidence="7">NACHT domain-containing protein</fullName>
    </recommendedName>
</protein>
<dbReference type="InterPro" id="IPR004155">
    <property type="entry name" value="PBS_lyase_HEAT"/>
</dbReference>
<dbReference type="SUPFAM" id="SSF48371">
    <property type="entry name" value="ARM repeat"/>
    <property type="match status" value="1"/>
</dbReference>
<sequence>MSNSKNNSPNIRRKLALVIGNQNYVKRPLRHSENDANDLHAVLTEIGFTVDRELNCKYDKMNDAIEKFSKKIKDEDLLLFYFAGHGFQYEGQNYLVSIDAIQDSDEILIDQSKLIKVDNILEKLSKPTFHVSIFLLDCCQENLSASKIIHLQDVETRDISEKKTESQCGIKISIVLVKMTAPGGSIIQFACAPGYRAADGYDQERNGLYTKYLLKHIARPKVEINLIFRRITRDVFEESKEKQKPYINGGLMTEEPIYLSAGDSKDAMPFEAIRRKYQQYYVERFMNTCQKVPIEECYINLSITRTEEQEEKEKKLQSAKSHDEIINTYEEIYRNTTSIDIKEIFDKCKDRKKQVLVIGRAGIGKSIFCRYVAYQWAEGKLWSHYELVVLITLNSLTHESHPMSASDVKYSLVDLVQTQYFPCESLSDDDKMYFKSLCDEGKVLWLLDGYDELSLNISHQLKSVFDTIYQTQHHILTTRPYDISLSYKTQVEIIGFTDANITMYVNQFFEQLDENESESQHLLTYLKSNTKIWGIAHIPVHLELICCIWSDRKISMTKEASAKTTLEVTMLYDEMVQWLCRQYLKKQKHMATCSMTRNALRKHCEKELEFLENVAFYVMKDSSVIIDSNVFVEVEKTMGWFISDYPQLLNIGILKSFNDQRIGSHVDVKKPHYFVHLSFQEFFAAGYIVTGLRSGRPEDSINFIKVNKYDQRFRLLLNFVSGLLTLYNEKEPIQYFWDAILNEPLDLVGLRHFDLIISCLEETRGGSSIPRRQELVDYIVMWIKIGVNMEDNKVLTYLQQALQQSCIIANEITIQETLIQLMQSKEPSTKINTLTLLSTLPFSNFPEKLLDLIIIDLNIEPFYFHDTISKALTKLLEHIPHDVVLQRLLTVLKPQHNSKLIERVFTILKNTPENHAIYATIHMVVLATQDKNIYHRQIAHQVLGHLGGKATTQELIRLLLTVLSDQDCDVRLCACNALGLLGEKAASKEVVKVLLAALSDQSCAVRVRACRVLGRLGKKAANEDVIKGLLTALSDQDCDVRVCACNALGLLGEKAASEEVVKVLLAALSDQSCAVRVRACKVLVRLGEKAANEYVIKGLLTALSDQDCDVR</sequence>
<evidence type="ECO:0000256" key="1">
    <source>
        <dbReference type="ARBA" id="ARBA00010134"/>
    </source>
</evidence>
<feature type="non-terminal residue" evidence="4">
    <location>
        <position position="1"/>
    </location>
</feature>
<dbReference type="GO" id="GO:0006508">
    <property type="term" value="P:proteolysis"/>
    <property type="evidence" value="ECO:0007669"/>
    <property type="project" value="InterPro"/>
</dbReference>
<name>A0A818W6K3_9BILA</name>
<dbReference type="AlphaFoldDB" id="A0A818W6K3"/>
<dbReference type="GO" id="GO:0004197">
    <property type="term" value="F:cysteine-type endopeptidase activity"/>
    <property type="evidence" value="ECO:0007669"/>
    <property type="project" value="InterPro"/>
</dbReference>
<dbReference type="Pfam" id="PF05729">
    <property type="entry name" value="NACHT"/>
    <property type="match status" value="1"/>
</dbReference>
<evidence type="ECO:0008006" key="7">
    <source>
        <dbReference type="Google" id="ProtNLM"/>
    </source>
</evidence>
<dbReference type="Gene3D" id="3.40.50.1460">
    <property type="match status" value="1"/>
</dbReference>
<dbReference type="Proteomes" id="UP000663838">
    <property type="component" value="Unassembled WGS sequence"/>
</dbReference>
<dbReference type="PROSITE" id="PS50837">
    <property type="entry name" value="NACHT"/>
    <property type="match status" value="1"/>
</dbReference>
<dbReference type="InterPro" id="IPR016024">
    <property type="entry name" value="ARM-type_fold"/>
</dbReference>
<dbReference type="EMBL" id="CAJOBS010005312">
    <property type="protein sequence ID" value="CAF4897708.1"/>
    <property type="molecule type" value="Genomic_DNA"/>
</dbReference>
<dbReference type="Gene3D" id="1.25.10.10">
    <property type="entry name" value="Leucine-rich Repeat Variant"/>
    <property type="match status" value="3"/>
</dbReference>
<accession>A0A818W6K3</accession>
<dbReference type="SUPFAM" id="SSF52540">
    <property type="entry name" value="P-loop containing nucleoside triphosphate hydrolases"/>
    <property type="match status" value="1"/>
</dbReference>
<dbReference type="Pfam" id="PF13646">
    <property type="entry name" value="HEAT_2"/>
    <property type="match status" value="1"/>
</dbReference>
<proteinExistence type="inferred from homology"/>
<dbReference type="PROSITE" id="PS50208">
    <property type="entry name" value="CASPASE_P20"/>
    <property type="match status" value="1"/>
</dbReference>
<dbReference type="InterPro" id="IPR027417">
    <property type="entry name" value="P-loop_NTPase"/>
</dbReference>
<dbReference type="InterPro" id="IPR011600">
    <property type="entry name" value="Pept_C14_caspase"/>
</dbReference>
<feature type="domain" description="NACHT" evidence="3">
    <location>
        <begin position="353"/>
        <end position="454"/>
    </location>
</feature>
<comment type="caution">
    <text evidence="4">The sequence shown here is derived from an EMBL/GenBank/DDBJ whole genome shotgun (WGS) entry which is preliminary data.</text>
</comment>
<evidence type="ECO:0000313" key="4">
    <source>
        <dbReference type="EMBL" id="CAF3721333.1"/>
    </source>
</evidence>
<dbReference type="SMART" id="SM00115">
    <property type="entry name" value="CASc"/>
    <property type="match status" value="1"/>
</dbReference>
<evidence type="ECO:0000259" key="2">
    <source>
        <dbReference type="PROSITE" id="PS50208"/>
    </source>
</evidence>
<dbReference type="Pfam" id="PF00656">
    <property type="entry name" value="Peptidase_C14"/>
    <property type="match status" value="1"/>
</dbReference>
<evidence type="ECO:0000313" key="5">
    <source>
        <dbReference type="EMBL" id="CAF4897708.1"/>
    </source>
</evidence>
<dbReference type="Gene3D" id="3.40.50.300">
    <property type="entry name" value="P-loop containing nucleotide triphosphate hydrolases"/>
    <property type="match status" value="1"/>
</dbReference>
<dbReference type="SMART" id="SM00567">
    <property type="entry name" value="EZ_HEAT"/>
    <property type="match status" value="5"/>
</dbReference>
<dbReference type="Proteomes" id="UP000663865">
    <property type="component" value="Unassembled WGS sequence"/>
</dbReference>
<organism evidence="4 6">
    <name type="scientific">Rotaria socialis</name>
    <dbReference type="NCBI Taxonomy" id="392032"/>
    <lineage>
        <taxon>Eukaryota</taxon>
        <taxon>Metazoa</taxon>
        <taxon>Spiralia</taxon>
        <taxon>Gnathifera</taxon>
        <taxon>Rotifera</taxon>
        <taxon>Eurotatoria</taxon>
        <taxon>Bdelloidea</taxon>
        <taxon>Philodinida</taxon>
        <taxon>Philodinidae</taxon>
        <taxon>Rotaria</taxon>
    </lineage>
</organism>
<dbReference type="InterPro" id="IPR001309">
    <property type="entry name" value="Pept_C14_p20"/>
</dbReference>
<gene>
    <name evidence="4" type="ORF">KIK155_LOCUS28001</name>
    <name evidence="5" type="ORF">TOA249_LOCUS30453</name>
</gene>
<dbReference type="InterPro" id="IPR007111">
    <property type="entry name" value="NACHT_NTPase"/>
</dbReference>
<feature type="domain" description="Caspase family p20" evidence="2">
    <location>
        <begin position="12"/>
        <end position="88"/>
    </location>
</feature>
<dbReference type="SUPFAM" id="SSF52129">
    <property type="entry name" value="Caspase-like"/>
    <property type="match status" value="1"/>
</dbReference>
<dbReference type="PANTHER" id="PTHR22576">
    <property type="entry name" value="MUCOSA ASSOCIATED LYMPHOID TISSUE LYMPHOMA TRANSLOCATION PROTEIN 1/PARACASPASE"/>
    <property type="match status" value="1"/>
</dbReference>
<evidence type="ECO:0000313" key="6">
    <source>
        <dbReference type="Proteomes" id="UP000663865"/>
    </source>
</evidence>
<evidence type="ECO:0000259" key="3">
    <source>
        <dbReference type="PROSITE" id="PS50837"/>
    </source>
</evidence>
<reference evidence="4" key="1">
    <citation type="submission" date="2021-02" db="EMBL/GenBank/DDBJ databases">
        <authorList>
            <person name="Nowell W R."/>
        </authorList>
    </citation>
    <scope>NUCLEOTIDE SEQUENCE</scope>
</reference>